<proteinExistence type="predicted"/>
<evidence type="ECO:0000313" key="3">
    <source>
        <dbReference type="Proteomes" id="UP000283269"/>
    </source>
</evidence>
<comment type="caution">
    <text evidence="2">The sequence shown here is derived from an EMBL/GenBank/DDBJ whole genome shotgun (WGS) entry which is preliminary data.</text>
</comment>
<keyword evidence="3" id="KW-1185">Reference proteome</keyword>
<dbReference type="OrthoDB" id="3056492at2759"/>
<sequence>MHGLYSVSEYYLRKYNAAQNGILIRYGAPEPWKGTAGKIGHTKPSHAIDPQEVKRKKNDGRPPDTLKELTKTVKNQKIPVIWAPNLGPPSYKWNNNSCWLDSSLELLYAATQQYFSLL</sequence>
<accession>A0A409XGH5</accession>
<feature type="compositionally biased region" description="Basic and acidic residues" evidence="1">
    <location>
        <begin position="49"/>
        <end position="65"/>
    </location>
</feature>
<organism evidence="2 3">
    <name type="scientific">Psilocybe cyanescens</name>
    <dbReference type="NCBI Taxonomy" id="93625"/>
    <lineage>
        <taxon>Eukaryota</taxon>
        <taxon>Fungi</taxon>
        <taxon>Dikarya</taxon>
        <taxon>Basidiomycota</taxon>
        <taxon>Agaricomycotina</taxon>
        <taxon>Agaricomycetes</taxon>
        <taxon>Agaricomycetidae</taxon>
        <taxon>Agaricales</taxon>
        <taxon>Agaricineae</taxon>
        <taxon>Strophariaceae</taxon>
        <taxon>Psilocybe</taxon>
    </lineage>
</organism>
<name>A0A409XGH5_PSICY</name>
<evidence type="ECO:0000256" key="1">
    <source>
        <dbReference type="SAM" id="MobiDB-lite"/>
    </source>
</evidence>
<gene>
    <name evidence="2" type="ORF">CVT25_004737</name>
</gene>
<dbReference type="STRING" id="93625.A0A409XGH5"/>
<protein>
    <submittedName>
        <fullName evidence="2">Uncharacterized protein</fullName>
    </submittedName>
</protein>
<dbReference type="Proteomes" id="UP000283269">
    <property type="component" value="Unassembled WGS sequence"/>
</dbReference>
<dbReference type="AlphaFoldDB" id="A0A409XGH5"/>
<reference evidence="2 3" key="1">
    <citation type="journal article" date="2018" name="Evol. Lett.">
        <title>Horizontal gene cluster transfer increased hallucinogenic mushroom diversity.</title>
        <authorList>
            <person name="Reynolds H.T."/>
            <person name="Vijayakumar V."/>
            <person name="Gluck-Thaler E."/>
            <person name="Korotkin H.B."/>
            <person name="Matheny P.B."/>
            <person name="Slot J.C."/>
        </authorList>
    </citation>
    <scope>NUCLEOTIDE SEQUENCE [LARGE SCALE GENOMIC DNA]</scope>
    <source>
        <strain evidence="2 3">2631</strain>
    </source>
</reference>
<feature type="region of interest" description="Disordered" evidence="1">
    <location>
        <begin position="35"/>
        <end position="65"/>
    </location>
</feature>
<dbReference type="EMBL" id="NHYD01001799">
    <property type="protein sequence ID" value="PPQ89858.1"/>
    <property type="molecule type" value="Genomic_DNA"/>
</dbReference>
<dbReference type="InParanoid" id="A0A409XGH5"/>
<evidence type="ECO:0000313" key="2">
    <source>
        <dbReference type="EMBL" id="PPQ89858.1"/>
    </source>
</evidence>